<proteinExistence type="inferred from homology"/>
<evidence type="ECO:0000313" key="19">
    <source>
        <dbReference type="Proteomes" id="UP000591941"/>
    </source>
</evidence>
<keyword evidence="5" id="KW-0021">Allosteric enzyme</keyword>
<evidence type="ECO:0000256" key="4">
    <source>
        <dbReference type="ARBA" id="ARBA00021063"/>
    </source>
</evidence>
<evidence type="ECO:0000256" key="14">
    <source>
        <dbReference type="PIRSR" id="PIRSR613345-2"/>
    </source>
</evidence>
<evidence type="ECO:0000256" key="11">
    <source>
        <dbReference type="ARBA" id="ARBA00023285"/>
    </source>
</evidence>
<comment type="similarity">
    <text evidence="2">Belongs to the class II ribonucleoside-triphosphate reductase family.</text>
</comment>
<reference evidence="18 19" key="1">
    <citation type="submission" date="2020-08" db="EMBL/GenBank/DDBJ databases">
        <title>Genomic Encyclopedia of Type Strains, Phase IV (KMG-IV): sequencing the most valuable type-strain genomes for metagenomic binning, comparative biology and taxonomic classification.</title>
        <authorList>
            <person name="Goeker M."/>
        </authorList>
    </citation>
    <scope>NUCLEOTIDE SEQUENCE [LARGE SCALE GENOMIC DNA]</scope>
    <source>
        <strain evidence="18 19">DSM 21255</strain>
    </source>
</reference>
<feature type="domain" description="Ribonucleotide reductase alpha-helical" evidence="16">
    <location>
        <begin position="8"/>
        <end position="93"/>
    </location>
</feature>
<dbReference type="InterPro" id="IPR013345">
    <property type="entry name" value="RTP_Rdtase_AdoCbl-dep"/>
</dbReference>
<dbReference type="Pfam" id="PF21995">
    <property type="entry name" value="RNR-II_ins_dom"/>
    <property type="match status" value="1"/>
</dbReference>
<keyword evidence="8 18" id="KW-0560">Oxidoreductase</keyword>
<dbReference type="PANTHER" id="PTHR43371:SF1">
    <property type="entry name" value="RIBONUCLEOSIDE-DIPHOSPHATE REDUCTASE"/>
    <property type="match status" value="1"/>
</dbReference>
<evidence type="ECO:0000256" key="9">
    <source>
        <dbReference type="ARBA" id="ARBA00023157"/>
    </source>
</evidence>
<dbReference type="InterPro" id="IPR054158">
    <property type="entry name" value="RNR-II_ins_dom"/>
</dbReference>
<evidence type="ECO:0000256" key="6">
    <source>
        <dbReference type="ARBA" id="ARBA00022628"/>
    </source>
</evidence>
<evidence type="ECO:0000259" key="16">
    <source>
        <dbReference type="Pfam" id="PF17975"/>
    </source>
</evidence>
<evidence type="ECO:0000256" key="3">
    <source>
        <dbReference type="ARBA" id="ARBA00012275"/>
    </source>
</evidence>
<dbReference type="GO" id="GO:0031419">
    <property type="term" value="F:cobalamin binding"/>
    <property type="evidence" value="ECO:0007669"/>
    <property type="project" value="UniProtKB-KW"/>
</dbReference>
<evidence type="ECO:0000259" key="17">
    <source>
        <dbReference type="Pfam" id="PF21995"/>
    </source>
</evidence>
<dbReference type="GeneID" id="93486177"/>
<feature type="active site" evidence="13">
    <location>
        <position position="366"/>
    </location>
</feature>
<comment type="caution">
    <text evidence="18">The sequence shown here is derived from an EMBL/GenBank/DDBJ whole genome shotgun (WGS) entry which is preliminary data.</text>
</comment>
<evidence type="ECO:0000256" key="10">
    <source>
        <dbReference type="ARBA" id="ARBA00023284"/>
    </source>
</evidence>
<feature type="active site" evidence="13">
    <location>
        <position position="368"/>
    </location>
</feature>
<gene>
    <name evidence="18" type="ORF">HNR45_000894</name>
</gene>
<protein>
    <recommendedName>
        <fullName evidence="4">Adenosylcobalamin-dependent ribonucleoside-triphosphate reductase</fullName>
        <ecNumber evidence="3">1.17.4.2</ecNumber>
    </recommendedName>
</protein>
<keyword evidence="11" id="KW-0170">Cobalt</keyword>
<comment type="cofactor">
    <cofactor evidence="1">
        <name>adenosylcob(III)alamin</name>
        <dbReference type="ChEBI" id="CHEBI:18408"/>
    </cofactor>
</comment>
<feature type="domain" description="B12-dependent ribonucleotide reductase insertion" evidence="17">
    <location>
        <begin position="173"/>
        <end position="249"/>
    </location>
</feature>
<dbReference type="AlphaFoldDB" id="A0A841R398"/>
<feature type="disulfide bond" description="Redox-active" evidence="14">
    <location>
        <begin position="106"/>
        <end position="377"/>
    </location>
</feature>
<organism evidence="18 19">
    <name type="scientific">Negativicoccus succinicivorans</name>
    <dbReference type="NCBI Taxonomy" id="620903"/>
    <lineage>
        <taxon>Bacteria</taxon>
        <taxon>Bacillati</taxon>
        <taxon>Bacillota</taxon>
        <taxon>Negativicutes</taxon>
        <taxon>Veillonellales</taxon>
        <taxon>Veillonellaceae</taxon>
        <taxon>Negativicoccus</taxon>
    </lineage>
</organism>
<dbReference type="InterPro" id="IPR000788">
    <property type="entry name" value="RNR_lg_C"/>
</dbReference>
<dbReference type="GO" id="GO:0000166">
    <property type="term" value="F:nucleotide binding"/>
    <property type="evidence" value="ECO:0007669"/>
    <property type="project" value="InterPro"/>
</dbReference>
<dbReference type="Pfam" id="PF02867">
    <property type="entry name" value="Ribonuc_red_lgC"/>
    <property type="match status" value="1"/>
</dbReference>
<dbReference type="EMBL" id="JACHHI010000003">
    <property type="protein sequence ID" value="MBB6477861.1"/>
    <property type="molecule type" value="Genomic_DNA"/>
</dbReference>
<evidence type="ECO:0000256" key="2">
    <source>
        <dbReference type="ARBA" id="ARBA00005654"/>
    </source>
</evidence>
<sequence length="683" mass="78236">MSRFTGFSEEFIQQYPHFPAHMTQLAKFVYYRTYSRWLEEEGRRETWRETVVRALTYNCQMAAENQEDAEALFDNVFNLRQFISGRSLWIGGSSASESLITANFNCAFTVMDNVHAFVDLFYLLMVGTGVGFRILKDDVAKLPKFRHDVILENLPFEPLPSNERVDPTSIIFRTDDIATIVVGDSKEGWVQALQFYLDIHTRHDYRKIKRVRINYNGVRPKGERLVTFGGTASGYESLATMFEKIHKVLTTEEFAPAPVEGQLRPIHVLDICNIIGENVVVGGVRRTAETAIISPDDDEVIEAKTDLTPNKFHRFMSNNSIYFTEKPSRERLQQIFHTLRYTGEPGFVNAAEGKRRRADFEGLNPCFEILLPRNSVCNLTTVNILAFVKDGKLLKEELLAAERLSARACYRMTCMNLELHNWNQTHQRDRLLGCSMTGWQDAMSALGYDREQQIELMRELHDAVREAADEYADELGTPHSLLVTAVKPEGTLSLVAGGVSPGLHYSHSEYFIRRIRVNASDPLAKTAEALGWSVHPEVGQEEPNVRTKVIDFPCYSPVKRTKYDVSAMEQLQTYYDFQKYYTEQNSSNTISIKDDEWDDVCQNVYDHWDEMLACSFLSLSDHHYELAPYEAITKEEYEAMTATMQDFNPNLLNYYEQATGNEGKEFEILDDREECASGVCPIK</sequence>
<keyword evidence="10" id="KW-0676">Redox-active center</keyword>
<dbReference type="Pfam" id="PF17975">
    <property type="entry name" value="RNR_Alpha"/>
    <property type="match status" value="1"/>
</dbReference>
<feature type="domain" description="Ribonucleotide reductase large subunit C-terminal" evidence="15">
    <location>
        <begin position="285"/>
        <end position="470"/>
    </location>
</feature>
<dbReference type="GO" id="GO:0004748">
    <property type="term" value="F:ribonucleoside-diphosphate reductase activity, thioredoxin disulfide as acceptor"/>
    <property type="evidence" value="ECO:0007669"/>
    <property type="project" value="InterPro"/>
</dbReference>
<comment type="catalytic activity">
    <reaction evidence="12">
        <text>a 2'-deoxyribonucleoside 5'-triphosphate + [thioredoxin]-disulfide + H2O = a ribonucleoside 5'-triphosphate + [thioredoxin]-dithiol</text>
        <dbReference type="Rhea" id="RHEA:12701"/>
        <dbReference type="Rhea" id="RHEA-COMP:10698"/>
        <dbReference type="Rhea" id="RHEA-COMP:10700"/>
        <dbReference type="ChEBI" id="CHEBI:15377"/>
        <dbReference type="ChEBI" id="CHEBI:29950"/>
        <dbReference type="ChEBI" id="CHEBI:50058"/>
        <dbReference type="ChEBI" id="CHEBI:61557"/>
        <dbReference type="ChEBI" id="CHEBI:61560"/>
        <dbReference type="EC" id="1.17.4.2"/>
    </reaction>
</comment>
<evidence type="ECO:0000256" key="12">
    <source>
        <dbReference type="ARBA" id="ARBA00048987"/>
    </source>
</evidence>
<evidence type="ECO:0000256" key="1">
    <source>
        <dbReference type="ARBA" id="ARBA00001922"/>
    </source>
</evidence>
<dbReference type="Gene3D" id="3.30.1620.10">
    <property type="entry name" value="b-12 dependent (class ii) ribonucleotide reductase, Chain A, Domain 2"/>
    <property type="match status" value="1"/>
</dbReference>
<keyword evidence="19" id="KW-1185">Reference proteome</keyword>
<evidence type="ECO:0000256" key="5">
    <source>
        <dbReference type="ARBA" id="ARBA00022533"/>
    </source>
</evidence>
<dbReference type="PANTHER" id="PTHR43371">
    <property type="entry name" value="VITAMIN B12-DEPENDENT RIBONUCLEOTIDE REDUCTASE"/>
    <property type="match status" value="1"/>
</dbReference>
<dbReference type="GO" id="GO:0008998">
    <property type="term" value="F:ribonucleoside-triphosphate reductase (thioredoxin) activity"/>
    <property type="evidence" value="ECO:0007669"/>
    <property type="project" value="UniProtKB-EC"/>
</dbReference>
<dbReference type="EC" id="1.17.4.2" evidence="3"/>
<dbReference type="Gene3D" id="3.20.70.20">
    <property type="match status" value="1"/>
</dbReference>
<evidence type="ECO:0000256" key="7">
    <source>
        <dbReference type="ARBA" id="ARBA00022705"/>
    </source>
</evidence>
<dbReference type="RefSeq" id="WP_200841499.1">
    <property type="nucleotide sequence ID" value="NZ_CABWNB010000002.1"/>
</dbReference>
<dbReference type="InterPro" id="IPR050862">
    <property type="entry name" value="RdRp_reductase_class-2"/>
</dbReference>
<evidence type="ECO:0000256" key="13">
    <source>
        <dbReference type="PIRSR" id="PIRSR613345-1"/>
    </source>
</evidence>
<name>A0A841R398_9FIRM</name>
<evidence type="ECO:0000256" key="8">
    <source>
        <dbReference type="ARBA" id="ARBA00023002"/>
    </source>
</evidence>
<dbReference type="Proteomes" id="UP000591941">
    <property type="component" value="Unassembled WGS sequence"/>
</dbReference>
<dbReference type="NCBIfam" id="TIGR02505">
    <property type="entry name" value="RTPR"/>
    <property type="match status" value="1"/>
</dbReference>
<evidence type="ECO:0000259" key="15">
    <source>
        <dbReference type="Pfam" id="PF02867"/>
    </source>
</evidence>
<accession>A0A841R398</accession>
<keyword evidence="6" id="KW-0846">Cobalamin</keyword>
<dbReference type="Gene3D" id="3.90.1390.10">
    <property type="entry name" value="b-12 dependent (class ii) ribonucleotide reductase, chain A, domain 3"/>
    <property type="match status" value="1"/>
</dbReference>
<keyword evidence="7" id="KW-0235">DNA replication</keyword>
<keyword evidence="9 14" id="KW-1015">Disulfide bond</keyword>
<dbReference type="GO" id="GO:0006260">
    <property type="term" value="P:DNA replication"/>
    <property type="evidence" value="ECO:0007669"/>
    <property type="project" value="UniProtKB-KW"/>
</dbReference>
<dbReference type="InterPro" id="IPR040763">
    <property type="entry name" value="RNR_alpha_hel"/>
</dbReference>
<evidence type="ECO:0000313" key="18">
    <source>
        <dbReference type="EMBL" id="MBB6477861.1"/>
    </source>
</evidence>
<dbReference type="SUPFAM" id="SSF51998">
    <property type="entry name" value="PFL-like glycyl radical enzymes"/>
    <property type="match status" value="1"/>
</dbReference>